<gene>
    <name evidence="1" type="ORF">C0V70_04155</name>
</gene>
<dbReference type="InterPro" id="IPR016032">
    <property type="entry name" value="Sig_transdc_resp-reg_C-effctor"/>
</dbReference>
<name>A0A2K9NP86_BACTC</name>
<proteinExistence type="predicted"/>
<evidence type="ECO:0000313" key="2">
    <source>
        <dbReference type="Proteomes" id="UP000235584"/>
    </source>
</evidence>
<dbReference type="KEGG" id="bsto:C0V70_04155"/>
<protein>
    <submittedName>
        <fullName evidence="1">Uncharacterized protein</fullName>
    </submittedName>
</protein>
<dbReference type="InterPro" id="IPR036388">
    <property type="entry name" value="WH-like_DNA-bd_sf"/>
</dbReference>
<dbReference type="RefSeq" id="WP_102242612.1">
    <property type="nucleotide sequence ID" value="NZ_CP025704.1"/>
</dbReference>
<keyword evidence="2" id="KW-1185">Reference proteome</keyword>
<reference evidence="1 2" key="1">
    <citation type="submission" date="2018-01" db="EMBL/GenBank/DDBJ databases">
        <title>Complete genome sequence of Bacteriovorax stolpii DSM12778.</title>
        <authorList>
            <person name="Tang B."/>
            <person name="Chang J."/>
        </authorList>
    </citation>
    <scope>NUCLEOTIDE SEQUENCE [LARGE SCALE GENOMIC DNA]</scope>
    <source>
        <strain evidence="1 2">DSM 12778</strain>
    </source>
</reference>
<dbReference type="Gene3D" id="1.10.10.10">
    <property type="entry name" value="Winged helix-like DNA-binding domain superfamily/Winged helix DNA-binding domain"/>
    <property type="match status" value="1"/>
</dbReference>
<dbReference type="EMBL" id="CP025704">
    <property type="protein sequence ID" value="AUN97317.1"/>
    <property type="molecule type" value="Genomic_DNA"/>
</dbReference>
<sequence length="168" mass="18926">MGHKEKWVLVSVLSAVFLLVSMDIISDSKEGVVIWHLLLEGSMGLISLFGIFYILRDSFQTKKSLIETSQKFSAYREEAEKWRAESKKYLEGLSQAIDDQLSKWELTAAEKEVAFLLLKGLSLKEIASVRNTTEKTARVQSMAIYAKAGLSSRSELSAFFLEDLLVPQ</sequence>
<dbReference type="OrthoDB" id="5298452at2"/>
<dbReference type="GO" id="GO:0003677">
    <property type="term" value="F:DNA binding"/>
    <property type="evidence" value="ECO:0007669"/>
    <property type="project" value="InterPro"/>
</dbReference>
<dbReference type="AlphaFoldDB" id="A0A2K9NP86"/>
<dbReference type="InterPro" id="IPR000792">
    <property type="entry name" value="Tscrpt_reg_LuxR_C"/>
</dbReference>
<evidence type="ECO:0000313" key="1">
    <source>
        <dbReference type="EMBL" id="AUN97317.1"/>
    </source>
</evidence>
<dbReference type="GO" id="GO:0006355">
    <property type="term" value="P:regulation of DNA-templated transcription"/>
    <property type="evidence" value="ECO:0007669"/>
    <property type="project" value="InterPro"/>
</dbReference>
<dbReference type="SUPFAM" id="SSF46894">
    <property type="entry name" value="C-terminal effector domain of the bipartite response regulators"/>
    <property type="match status" value="1"/>
</dbReference>
<organism evidence="1 2">
    <name type="scientific">Bacteriovorax stolpii</name>
    <name type="common">Bdellovibrio stolpii</name>
    <dbReference type="NCBI Taxonomy" id="960"/>
    <lineage>
        <taxon>Bacteria</taxon>
        <taxon>Pseudomonadati</taxon>
        <taxon>Bdellovibrionota</taxon>
        <taxon>Bacteriovoracia</taxon>
        <taxon>Bacteriovoracales</taxon>
        <taxon>Bacteriovoracaceae</taxon>
        <taxon>Bacteriovorax</taxon>
    </lineage>
</organism>
<dbReference type="SMART" id="SM00421">
    <property type="entry name" value="HTH_LUXR"/>
    <property type="match status" value="1"/>
</dbReference>
<dbReference type="Proteomes" id="UP000235584">
    <property type="component" value="Chromosome"/>
</dbReference>
<accession>A0A2K9NP86</accession>